<dbReference type="Gene3D" id="3.20.20.220">
    <property type="match status" value="1"/>
</dbReference>
<dbReference type="GO" id="GO:0005829">
    <property type="term" value="C:cytosol"/>
    <property type="evidence" value="ECO:0007669"/>
    <property type="project" value="TreeGrafter"/>
</dbReference>
<dbReference type="EMBL" id="BEYU01000026">
    <property type="protein sequence ID" value="GBG26935.1"/>
    <property type="molecule type" value="Genomic_DNA"/>
</dbReference>
<dbReference type="UniPathway" id="UPA00193"/>
<evidence type="ECO:0000256" key="5">
    <source>
        <dbReference type="ARBA" id="ARBA00022827"/>
    </source>
</evidence>
<comment type="pathway">
    <text evidence="2">One-carbon metabolism; tetrahydrofolate interconversion.</text>
</comment>
<sequence length="339" mass="37420">MAPAPLISDLVADKGDEPWIAFEYYPPKTEKGVATLYKRLESMKELGPLYADFTWGAGGSTSDLTLELAVTAQDRFGLVSNMHLTCTNMPREKIDIALEESEKAGIRNILALRGDPPAGQEDFKAVDTGFSCALDLVRYIREKTGDLFSISVAGYPEGHPTRIKKVIAGQSLSPSEQARSVRMDDGSVHVCSDVDFHEEMLYLKQKVDAGAQMIVTQMFYDVQVFLDFVEACKRYEINVPVIPGIMCITSYGGYKRMCAFCKTRVTPQMYEELEAIKDDEAAVSRFAVKFGVETCQKLLDSGVKGLHFYTLNLDKVVTAVLEGLGMLKSEEGEKIAATA</sequence>
<dbReference type="Pfam" id="PF02219">
    <property type="entry name" value="MTHFR"/>
    <property type="match status" value="1"/>
</dbReference>
<comment type="caution">
    <text evidence="7">The sequence shown here is derived from an EMBL/GenBank/DDBJ whole genome shotgun (WGS) entry which is preliminary data.</text>
</comment>
<evidence type="ECO:0000313" key="8">
    <source>
        <dbReference type="Proteomes" id="UP000241890"/>
    </source>
</evidence>
<keyword evidence="5" id="KW-0274">FAD</keyword>
<evidence type="ECO:0000256" key="4">
    <source>
        <dbReference type="ARBA" id="ARBA00022630"/>
    </source>
</evidence>
<dbReference type="GO" id="GO:0071949">
    <property type="term" value="F:FAD binding"/>
    <property type="evidence" value="ECO:0007669"/>
    <property type="project" value="TreeGrafter"/>
</dbReference>
<evidence type="ECO:0000313" key="7">
    <source>
        <dbReference type="EMBL" id="GBG26935.1"/>
    </source>
</evidence>
<dbReference type="InterPro" id="IPR004621">
    <property type="entry name" value="Fadh2_euk"/>
</dbReference>
<organism evidence="7 8">
    <name type="scientific">Hondaea fermentalgiana</name>
    <dbReference type="NCBI Taxonomy" id="2315210"/>
    <lineage>
        <taxon>Eukaryota</taxon>
        <taxon>Sar</taxon>
        <taxon>Stramenopiles</taxon>
        <taxon>Bigyra</taxon>
        <taxon>Labyrinthulomycetes</taxon>
        <taxon>Thraustochytrida</taxon>
        <taxon>Thraustochytriidae</taxon>
        <taxon>Hondaea</taxon>
    </lineage>
</organism>
<reference evidence="7 8" key="1">
    <citation type="submission" date="2017-12" db="EMBL/GenBank/DDBJ databases">
        <title>Sequencing, de novo assembly and annotation of complete genome of a new Thraustochytrid species, strain FCC1311.</title>
        <authorList>
            <person name="Sedici K."/>
            <person name="Godart F."/>
            <person name="Aiese Cigliano R."/>
            <person name="Sanseverino W."/>
            <person name="Barakat M."/>
            <person name="Ortet P."/>
            <person name="Marechal E."/>
            <person name="Cagnac O."/>
            <person name="Amato A."/>
        </authorList>
    </citation>
    <scope>NUCLEOTIDE SEQUENCE [LARGE SCALE GENOMIC DNA]</scope>
</reference>
<keyword evidence="8" id="KW-1185">Reference proteome</keyword>
<evidence type="ECO:0000256" key="3">
    <source>
        <dbReference type="ARBA" id="ARBA00006743"/>
    </source>
</evidence>
<dbReference type="NCBIfam" id="TIGR00677">
    <property type="entry name" value="fadh2_euk"/>
    <property type="match status" value="1"/>
</dbReference>
<dbReference type="GO" id="GO:0004489">
    <property type="term" value="F:methylenetetrahydrofolate reductase [NAD(P)H] activity"/>
    <property type="evidence" value="ECO:0007669"/>
    <property type="project" value="InterPro"/>
</dbReference>
<dbReference type="CDD" id="cd00537">
    <property type="entry name" value="MTHFR"/>
    <property type="match status" value="1"/>
</dbReference>
<dbReference type="InParanoid" id="A0A2R5G8R5"/>
<accession>A0A2R5G8R5</accession>
<dbReference type="AlphaFoldDB" id="A0A2R5G8R5"/>
<dbReference type="Proteomes" id="UP000241890">
    <property type="component" value="Unassembled WGS sequence"/>
</dbReference>
<dbReference type="PANTHER" id="PTHR45754:SF3">
    <property type="entry name" value="METHYLENETETRAHYDROFOLATE REDUCTASE (NADPH)"/>
    <property type="match status" value="1"/>
</dbReference>
<keyword evidence="6" id="KW-0560">Oxidoreductase</keyword>
<dbReference type="PANTHER" id="PTHR45754">
    <property type="entry name" value="METHYLENETETRAHYDROFOLATE REDUCTASE"/>
    <property type="match status" value="1"/>
</dbReference>
<evidence type="ECO:0000256" key="1">
    <source>
        <dbReference type="ARBA" id="ARBA00001974"/>
    </source>
</evidence>
<dbReference type="SUPFAM" id="SSF51730">
    <property type="entry name" value="FAD-linked oxidoreductase"/>
    <property type="match status" value="1"/>
</dbReference>
<dbReference type="GO" id="GO:0035999">
    <property type="term" value="P:tetrahydrofolate interconversion"/>
    <property type="evidence" value="ECO:0007669"/>
    <property type="project" value="UniProtKB-UniPathway"/>
</dbReference>
<dbReference type="GO" id="GO:0009086">
    <property type="term" value="P:methionine biosynthetic process"/>
    <property type="evidence" value="ECO:0007669"/>
    <property type="project" value="TreeGrafter"/>
</dbReference>
<comment type="cofactor">
    <cofactor evidence="1">
        <name>FAD</name>
        <dbReference type="ChEBI" id="CHEBI:57692"/>
    </cofactor>
</comment>
<evidence type="ECO:0000256" key="6">
    <source>
        <dbReference type="ARBA" id="ARBA00023002"/>
    </source>
</evidence>
<dbReference type="InterPro" id="IPR029041">
    <property type="entry name" value="FAD-linked_oxidoreductase-like"/>
</dbReference>
<protein>
    <submittedName>
        <fullName evidence="7">Methylenetetrahydrofolate reductase 1</fullName>
    </submittedName>
</protein>
<comment type="similarity">
    <text evidence="3">Belongs to the methylenetetrahydrofolate reductase family.</text>
</comment>
<gene>
    <name evidence="7" type="ORF">FCC1311_031582</name>
</gene>
<dbReference type="InterPro" id="IPR003171">
    <property type="entry name" value="Mehydrof_redctse-like"/>
</dbReference>
<dbReference type="OrthoDB" id="16284at2759"/>
<proteinExistence type="inferred from homology"/>
<name>A0A2R5G8R5_9STRA</name>
<keyword evidence="4" id="KW-0285">Flavoprotein</keyword>
<evidence type="ECO:0000256" key="2">
    <source>
        <dbReference type="ARBA" id="ARBA00004777"/>
    </source>
</evidence>